<evidence type="ECO:0000259" key="2">
    <source>
        <dbReference type="Pfam" id="PF25377"/>
    </source>
</evidence>
<dbReference type="Proteomes" id="UP001174909">
    <property type="component" value="Unassembled WGS sequence"/>
</dbReference>
<dbReference type="InterPro" id="IPR057208">
    <property type="entry name" value="DUF7886"/>
</dbReference>
<feature type="region of interest" description="Disordered" evidence="1">
    <location>
        <begin position="250"/>
        <end position="387"/>
    </location>
</feature>
<sequence>MAEKKRLNHFLNDMLKLSCVKGFQHFATHMRGREEMICSIVNEPSMPIIQSATNSPAASFGHHQKREAFPMSQKQQRRLSGYGFINVGLPPASPSENEDVDESQTMFLIAGYSRYNRPYVWVRTNHERLVRLASEEEKDYPLMLQTTSQWTEKEVKVWDVLTELVEVCAAPCPPNPFAVDLDYFQSLPLQERALASAAMISFLQRVIASGHHSYNRRIVSDIGKVGQIHFATMQRMIQDDIIKLPSSTPAVTRHTVGQKNPATVPRSAMTTDGVSPVPMSGTKVVSTAPFSVPPPQSSYPVPRGISAGQTRPMFTPTQYTPGTGSTPAQYGGRVSSTPAQYVGGVTSTPTPLQPQRSIPQQSHEHQTSTAQSGGQFYSRRMGGSYNY</sequence>
<feature type="compositionally biased region" description="Polar residues" evidence="1">
    <location>
        <begin position="315"/>
        <end position="375"/>
    </location>
</feature>
<evidence type="ECO:0000313" key="4">
    <source>
        <dbReference type="Proteomes" id="UP001174909"/>
    </source>
</evidence>
<feature type="compositionally biased region" description="Polar residues" evidence="1">
    <location>
        <begin position="250"/>
        <end position="261"/>
    </location>
</feature>
<dbReference type="PANTHER" id="PTHR47915:SF1">
    <property type="entry name" value="SI:DKEY-19B23.7"/>
    <property type="match status" value="1"/>
</dbReference>
<dbReference type="AlphaFoldDB" id="A0AA35TMU9"/>
<evidence type="ECO:0000256" key="1">
    <source>
        <dbReference type="SAM" id="MobiDB-lite"/>
    </source>
</evidence>
<comment type="caution">
    <text evidence="3">The sequence shown here is derived from an EMBL/GenBank/DDBJ whole genome shotgun (WGS) entry which is preliminary data.</text>
</comment>
<dbReference type="EMBL" id="CASHTH010003906">
    <property type="protein sequence ID" value="CAI8051195.1"/>
    <property type="molecule type" value="Genomic_DNA"/>
</dbReference>
<gene>
    <name evidence="3" type="ORF">GBAR_LOCUS28040</name>
</gene>
<accession>A0AA35TMU9</accession>
<protein>
    <recommendedName>
        <fullName evidence="2">DUF7886 domain-containing protein</fullName>
    </recommendedName>
</protein>
<keyword evidence="4" id="KW-1185">Reference proteome</keyword>
<dbReference type="PANTHER" id="PTHR47915">
    <property type="entry name" value="SI:DKEY-19B23.7"/>
    <property type="match status" value="1"/>
</dbReference>
<name>A0AA35TMU9_GEOBA</name>
<feature type="domain" description="DUF7886" evidence="2">
    <location>
        <begin position="93"/>
        <end position="230"/>
    </location>
</feature>
<proteinExistence type="predicted"/>
<evidence type="ECO:0000313" key="3">
    <source>
        <dbReference type="EMBL" id="CAI8051195.1"/>
    </source>
</evidence>
<reference evidence="3" key="1">
    <citation type="submission" date="2023-03" db="EMBL/GenBank/DDBJ databases">
        <authorList>
            <person name="Steffen K."/>
            <person name="Cardenas P."/>
        </authorList>
    </citation>
    <scope>NUCLEOTIDE SEQUENCE</scope>
</reference>
<dbReference type="Pfam" id="PF25377">
    <property type="entry name" value="DUF7886"/>
    <property type="match status" value="1"/>
</dbReference>
<organism evidence="3 4">
    <name type="scientific">Geodia barretti</name>
    <name type="common">Barrett's horny sponge</name>
    <dbReference type="NCBI Taxonomy" id="519541"/>
    <lineage>
        <taxon>Eukaryota</taxon>
        <taxon>Metazoa</taxon>
        <taxon>Porifera</taxon>
        <taxon>Demospongiae</taxon>
        <taxon>Heteroscleromorpha</taxon>
        <taxon>Tetractinellida</taxon>
        <taxon>Astrophorina</taxon>
        <taxon>Geodiidae</taxon>
        <taxon>Geodia</taxon>
    </lineage>
</organism>